<reference evidence="1 2" key="1">
    <citation type="submission" date="2014-03" db="EMBL/GenBank/DDBJ databases">
        <title>Draft genome sequence of the novel thermoacidophilic archaea Acidianus copahuensis ALE1 strain, isolated from Copahue volcanic area in Neuquen Argentina.</title>
        <authorList>
            <person name="Urbieta M.S."/>
            <person name="Rascovan N."/>
            <person name="Castro C."/>
            <person name="Revale S."/>
            <person name="Giaveno M.A."/>
            <person name="Vazquez M.P."/>
            <person name="Donati E.R."/>
        </authorList>
    </citation>
    <scope>NUCLEOTIDE SEQUENCE [LARGE SCALE GENOMIC DNA]</scope>
    <source>
        <strain evidence="1 2">ALE1</strain>
    </source>
</reference>
<keyword evidence="2" id="KW-1185">Reference proteome</keyword>
<comment type="caution">
    <text evidence="1">The sequence shown here is derived from an EMBL/GenBank/DDBJ whole genome shotgun (WGS) entry which is preliminary data.</text>
</comment>
<accession>A0A031LVD9</accession>
<gene>
    <name evidence="1" type="ORF">CM19_00590</name>
</gene>
<evidence type="ECO:0000313" key="1">
    <source>
        <dbReference type="EMBL" id="EZQ11735.1"/>
    </source>
</evidence>
<proteinExistence type="predicted"/>
<organism evidence="1 2">
    <name type="scientific">Candidatus Acidianus copahuensis</name>
    <dbReference type="NCBI Taxonomy" id="1160895"/>
    <lineage>
        <taxon>Archaea</taxon>
        <taxon>Thermoproteota</taxon>
        <taxon>Thermoprotei</taxon>
        <taxon>Sulfolobales</taxon>
        <taxon>Sulfolobaceae</taxon>
        <taxon>Acidianus</taxon>
    </lineage>
</organism>
<name>A0A031LVD9_9CREN</name>
<evidence type="ECO:0000313" key="2">
    <source>
        <dbReference type="Proteomes" id="UP000024332"/>
    </source>
</evidence>
<sequence length="87" mass="10010">MVDHSRYSVLHDKKLCWKIVCILITTKTRLNYSEKGVLKNYLTTRGVLEKLLKPVNENTAVALESTGVYSMRLINFLLSIRVKVMNP</sequence>
<dbReference type="EMBL" id="JFZT01000012">
    <property type="protein sequence ID" value="EZQ11735.1"/>
    <property type="molecule type" value="Genomic_DNA"/>
</dbReference>
<dbReference type="AlphaFoldDB" id="A0A031LVD9"/>
<protein>
    <submittedName>
        <fullName evidence="1">Uncharacterized protein</fullName>
    </submittedName>
</protein>
<dbReference type="Proteomes" id="UP000024332">
    <property type="component" value="Unassembled WGS sequence"/>
</dbReference>